<dbReference type="PANTHER" id="PTHR11731">
    <property type="entry name" value="PROTEASE FAMILY S9B,C DIPEPTIDYL-PEPTIDASE IV-RELATED"/>
    <property type="match status" value="1"/>
</dbReference>
<dbReference type="Pfam" id="PF01593">
    <property type="entry name" value="Amino_oxidase"/>
    <property type="match status" value="1"/>
</dbReference>
<feature type="domain" description="Amine oxidase" evidence="3">
    <location>
        <begin position="669"/>
        <end position="1115"/>
    </location>
</feature>
<dbReference type="GO" id="GO:0006508">
    <property type="term" value="P:proteolysis"/>
    <property type="evidence" value="ECO:0007669"/>
    <property type="project" value="InterPro"/>
</dbReference>
<dbReference type="InterPro" id="IPR050278">
    <property type="entry name" value="Serine_Prot_S9B/DPPIV"/>
</dbReference>
<dbReference type="Pfam" id="PF00326">
    <property type="entry name" value="Peptidase_S9"/>
    <property type="match status" value="1"/>
</dbReference>
<dbReference type="Gene3D" id="3.40.50.1820">
    <property type="entry name" value="alpha/beta hydrolase"/>
    <property type="match status" value="1"/>
</dbReference>
<comment type="caution">
    <text evidence="4">The sequence shown here is derived from an EMBL/GenBank/DDBJ whole genome shotgun (WGS) entry which is preliminary data.</text>
</comment>
<dbReference type="InterPro" id="IPR001375">
    <property type="entry name" value="Peptidase_S9_cat"/>
</dbReference>
<dbReference type="GO" id="GO:0008239">
    <property type="term" value="F:dipeptidyl-peptidase activity"/>
    <property type="evidence" value="ECO:0007669"/>
    <property type="project" value="TreeGrafter"/>
</dbReference>
<dbReference type="Gene3D" id="3.50.50.60">
    <property type="entry name" value="FAD/NAD(P)-binding domain"/>
    <property type="match status" value="1"/>
</dbReference>
<dbReference type="GO" id="GO:0005886">
    <property type="term" value="C:plasma membrane"/>
    <property type="evidence" value="ECO:0007669"/>
    <property type="project" value="TreeGrafter"/>
</dbReference>
<evidence type="ECO:0000313" key="4">
    <source>
        <dbReference type="EMBL" id="KOB74961.1"/>
    </source>
</evidence>
<dbReference type="InterPro" id="IPR029058">
    <property type="entry name" value="AB_hydrolase_fold"/>
</dbReference>
<dbReference type="SUPFAM" id="SSF54373">
    <property type="entry name" value="FAD-linked reductases, C-terminal domain"/>
    <property type="match status" value="1"/>
</dbReference>
<reference evidence="4 5" key="1">
    <citation type="journal article" date="2015" name="Genome Biol. Evol.">
        <title>The genome of winter moth (Operophtera brumata) provides a genomic perspective on sexual dimorphism and phenology.</title>
        <authorList>
            <person name="Derks M.F."/>
            <person name="Smit S."/>
            <person name="Salis L."/>
            <person name="Schijlen E."/>
            <person name="Bossers A."/>
            <person name="Mateman C."/>
            <person name="Pijl A.S."/>
            <person name="de Ridder D."/>
            <person name="Groenen M.A."/>
            <person name="Visser M.E."/>
            <person name="Megens H.J."/>
        </authorList>
    </citation>
    <scope>NUCLEOTIDE SEQUENCE [LARGE SCALE GENOMIC DNA]</scope>
    <source>
        <strain evidence="4">WM2013NL</strain>
        <tissue evidence="4">Head and thorax</tissue>
    </source>
</reference>
<dbReference type="Gene3D" id="3.90.660.10">
    <property type="match status" value="1"/>
</dbReference>
<protein>
    <submittedName>
        <fullName evidence="4">Putative polyamine oxidase</fullName>
    </submittedName>
</protein>
<dbReference type="PRINTS" id="PR00419">
    <property type="entry name" value="ADXRDTASE"/>
</dbReference>
<organism evidence="4 5">
    <name type="scientific">Operophtera brumata</name>
    <name type="common">Winter moth</name>
    <name type="synonym">Phalaena brumata</name>
    <dbReference type="NCBI Taxonomy" id="104452"/>
    <lineage>
        <taxon>Eukaryota</taxon>
        <taxon>Metazoa</taxon>
        <taxon>Ecdysozoa</taxon>
        <taxon>Arthropoda</taxon>
        <taxon>Hexapoda</taxon>
        <taxon>Insecta</taxon>
        <taxon>Pterygota</taxon>
        <taxon>Neoptera</taxon>
        <taxon>Endopterygota</taxon>
        <taxon>Lepidoptera</taxon>
        <taxon>Glossata</taxon>
        <taxon>Ditrysia</taxon>
        <taxon>Geometroidea</taxon>
        <taxon>Geometridae</taxon>
        <taxon>Larentiinae</taxon>
        <taxon>Operophtera</taxon>
    </lineage>
</organism>
<feature type="domain" description="Dipeptidylpeptidase IV N-terminal" evidence="2">
    <location>
        <begin position="96"/>
        <end position="455"/>
    </location>
</feature>
<proteinExistence type="predicted"/>
<dbReference type="InterPro" id="IPR002937">
    <property type="entry name" value="Amino_oxidase"/>
</dbReference>
<dbReference type="Gene3D" id="2.140.10.30">
    <property type="entry name" value="Dipeptidylpeptidase IV, N-terminal domain"/>
    <property type="match status" value="1"/>
</dbReference>
<dbReference type="STRING" id="104452.A0A0L7LI97"/>
<name>A0A0L7LI97_OPEBR</name>
<sequence length="1141" mass="127342">DLKIIIGYVLALLSCHSESKAYLQNGVKTFSLEEIIPLRGEFYPDRLDVQWISATEYMFRDLGGIRKYDASSDTYDTLLNETELYHLKNYSVNEFSKDGKYVLLSKNRQRVYRHSSIAEYSVYDLENRVIRNIGQGSLQVVVWGSGKSLAYVQDNNVFYVPDIRQSDYVGKLTTDGVPGEVYFGATDWIYEEEVFNAPEALWFSPSGTYLAIASFNDTNVESAVYPLYGDPADINNQYPKMVQFKYPKAGRTNPVVGLRVYKLDDPQAEPWNIPAPVDVVGLDHIIGRVNWASDQHLIVLWLNRRQSTSILVNCDLKRDKCSMVKEQTEPNGWVDISEPLFDATGKKMVEIQPLYHGEQRFPHAARFDFLTLATEDLSPGNSTVTEILGWNEETDTVYYIVAPGHIPWLRQIWATSAGVVKCISCKKESCRHVTAKFSPGAKYGIVTCSACNIPPEIFLYDSKEDTFSSIDNNTRLKEKLQEYKLPMTLYNVLSLGEDLLASAKLLLPPGIESGRKYPMIVRVYAGPGSTRVQDNFDLEYYNTYLAVNRSFIVASIDVRGSGVMGVEAMHAVKNALGSVEVFLFNRSLISLYSFIDPDRIGVWGWSYGGFVTTMMLVQDELNTITMSDNSPAVLDCGPDLEDRGICAVEPFDPNKCFPEPRVVVIGAGMAGLSAAARLSKRGINNVVVLEAYERPGGRIHSCWLGDVVAELGSHWKPENCITHPVYLMSASEEQPRPGVPGSSHTRGLFQSIVTGKMPFPPTVTAYHKFRQIEEEAARIYCLGGSKQQGSLTNFMSLRIQQELHEYPEDQQYDAARIMFGLSHMLSARCGDDTAMLCADHYGCFMNMPGGEVRVPLGLVGILAPLLRQIPEGAIRYCKPVNCVYWGTSQKAGYRAVVCTTDGEEFPADYVIITVSLGVLSSSSCKLFCPALPAEKIDAMRCVGFGYCNKIYLEYCRPFWFWHKGNLNFNYDQNQQSYRNDWTRGVTAIEIVPNSKHVMCAWVVGPEAMLMEGLCDKDVAEGITRMLRTSTGNEYIPYPVTILRSHWTSDPFFCGAYSYDRECSDGQAQRALGCPLPGPSESIPPILLFAGEATVPGHFATVSGARLSGIREAERIVQLTLQYKGPPLPKDLPGKCNECEAS</sequence>
<dbReference type="SUPFAM" id="SSF51905">
    <property type="entry name" value="FAD/NAD(P)-binding domain"/>
    <property type="match status" value="1"/>
</dbReference>
<evidence type="ECO:0000259" key="1">
    <source>
        <dbReference type="Pfam" id="PF00326"/>
    </source>
</evidence>
<feature type="non-terminal residue" evidence="4">
    <location>
        <position position="1"/>
    </location>
</feature>
<dbReference type="InterPro" id="IPR036188">
    <property type="entry name" value="FAD/NAD-bd_sf"/>
</dbReference>
<dbReference type="AlphaFoldDB" id="A0A0L7LI97"/>
<dbReference type="SUPFAM" id="SSF53474">
    <property type="entry name" value="alpha/beta-Hydrolases"/>
    <property type="match status" value="1"/>
</dbReference>
<keyword evidence="5" id="KW-1185">Reference proteome</keyword>
<evidence type="ECO:0000313" key="5">
    <source>
        <dbReference type="Proteomes" id="UP000037510"/>
    </source>
</evidence>
<dbReference type="Pfam" id="PF00930">
    <property type="entry name" value="DPPIV_N"/>
    <property type="match status" value="1"/>
</dbReference>
<dbReference type="Proteomes" id="UP000037510">
    <property type="component" value="Unassembled WGS sequence"/>
</dbReference>
<feature type="domain" description="Peptidase S9 prolyl oligopeptidase catalytic" evidence="1">
    <location>
        <begin position="541"/>
        <end position="619"/>
    </location>
</feature>
<dbReference type="EMBL" id="JTDY01001074">
    <property type="protein sequence ID" value="KOB74961.1"/>
    <property type="molecule type" value="Genomic_DNA"/>
</dbReference>
<evidence type="ECO:0000259" key="2">
    <source>
        <dbReference type="Pfam" id="PF00930"/>
    </source>
</evidence>
<dbReference type="GO" id="GO:0008236">
    <property type="term" value="F:serine-type peptidase activity"/>
    <property type="evidence" value="ECO:0007669"/>
    <property type="project" value="InterPro"/>
</dbReference>
<dbReference type="SUPFAM" id="SSF82171">
    <property type="entry name" value="DPP6 N-terminal domain-like"/>
    <property type="match status" value="1"/>
</dbReference>
<dbReference type="InterPro" id="IPR002469">
    <property type="entry name" value="Peptidase_S9B_N"/>
</dbReference>
<evidence type="ECO:0000259" key="3">
    <source>
        <dbReference type="Pfam" id="PF01593"/>
    </source>
</evidence>
<accession>A0A0L7LI97</accession>
<gene>
    <name evidence="4" type="ORF">OBRU01_08320</name>
</gene>
<dbReference type="PANTHER" id="PTHR11731:SF154">
    <property type="entry name" value="VENOM DIPEPTIDYL PEPTIDASE 4-LIKE PROTEIN"/>
    <property type="match status" value="1"/>
</dbReference>
<dbReference type="GO" id="GO:0016491">
    <property type="term" value="F:oxidoreductase activity"/>
    <property type="evidence" value="ECO:0007669"/>
    <property type="project" value="InterPro"/>
</dbReference>